<keyword evidence="3" id="KW-0732">Signal</keyword>
<keyword evidence="6" id="KW-1133">Transmembrane helix</keyword>
<protein>
    <recommendedName>
        <fullName evidence="7">DOMON domain-containing protein</fullName>
    </recommendedName>
</protein>
<comment type="subcellular location">
    <subcellularLocation>
        <location evidence="1">Membrane</location>
    </subcellularLocation>
</comment>
<keyword evidence="4" id="KW-0249">Electron transport</keyword>
<evidence type="ECO:0000256" key="6">
    <source>
        <dbReference type="SAM" id="Phobius"/>
    </source>
</evidence>
<dbReference type="PANTHER" id="PTHR23130:SF157">
    <property type="entry name" value="AUXIN-INDUCED IN ROOT CULTURES PROTEIN 12"/>
    <property type="match status" value="1"/>
</dbReference>
<keyword evidence="2" id="KW-0813">Transport</keyword>
<dbReference type="PROSITE" id="PS50836">
    <property type="entry name" value="DOMON"/>
    <property type="match status" value="1"/>
</dbReference>
<evidence type="ECO:0000256" key="4">
    <source>
        <dbReference type="ARBA" id="ARBA00022982"/>
    </source>
</evidence>
<reference evidence="8 9" key="1">
    <citation type="submission" date="2024-01" db="EMBL/GenBank/DDBJ databases">
        <title>The genomes of 5 underutilized Papilionoideae crops provide insights into root nodulation and disease resistanc.</title>
        <authorList>
            <person name="Jiang F."/>
        </authorList>
    </citation>
    <scope>NUCLEOTIDE SEQUENCE [LARGE SCALE GENOMIC DNA]</scope>
    <source>
        <strain evidence="8">LVBAO_FW01</strain>
        <tissue evidence="8">Leaves</tissue>
    </source>
</reference>
<feature type="transmembrane region" description="Helical" evidence="6">
    <location>
        <begin position="35"/>
        <end position="54"/>
    </location>
</feature>
<dbReference type="Proteomes" id="UP001367508">
    <property type="component" value="Unassembled WGS sequence"/>
</dbReference>
<feature type="transmembrane region" description="Helical" evidence="6">
    <location>
        <begin position="279"/>
        <end position="297"/>
    </location>
</feature>
<proteinExistence type="predicted"/>
<gene>
    <name evidence="8" type="ORF">VNO77_09344</name>
</gene>
<dbReference type="GO" id="GO:0016020">
    <property type="term" value="C:membrane"/>
    <property type="evidence" value="ECO:0007669"/>
    <property type="project" value="UniProtKB-SubCell"/>
</dbReference>
<evidence type="ECO:0000259" key="7">
    <source>
        <dbReference type="PROSITE" id="PS50836"/>
    </source>
</evidence>
<keyword evidence="5 6" id="KW-0472">Membrane</keyword>
<evidence type="ECO:0000313" key="9">
    <source>
        <dbReference type="Proteomes" id="UP001367508"/>
    </source>
</evidence>
<feature type="domain" description="DOMON" evidence="7">
    <location>
        <begin position="110"/>
        <end position="224"/>
    </location>
</feature>
<keyword evidence="6" id="KW-0812">Transmembrane</keyword>
<dbReference type="CDD" id="cd09629">
    <property type="entry name" value="DOMON_CIL1_like"/>
    <property type="match status" value="1"/>
</dbReference>
<accession>A0AAN9MEK6</accession>
<dbReference type="Pfam" id="PF04526">
    <property type="entry name" value="DUF568"/>
    <property type="match status" value="1"/>
</dbReference>
<dbReference type="InterPro" id="IPR045265">
    <property type="entry name" value="AIR12_DOMON"/>
</dbReference>
<evidence type="ECO:0000256" key="1">
    <source>
        <dbReference type="ARBA" id="ARBA00004370"/>
    </source>
</evidence>
<organism evidence="8 9">
    <name type="scientific">Canavalia gladiata</name>
    <name type="common">Sword bean</name>
    <name type="synonym">Dolichos gladiatus</name>
    <dbReference type="NCBI Taxonomy" id="3824"/>
    <lineage>
        <taxon>Eukaryota</taxon>
        <taxon>Viridiplantae</taxon>
        <taxon>Streptophyta</taxon>
        <taxon>Embryophyta</taxon>
        <taxon>Tracheophyta</taxon>
        <taxon>Spermatophyta</taxon>
        <taxon>Magnoliopsida</taxon>
        <taxon>eudicotyledons</taxon>
        <taxon>Gunneridae</taxon>
        <taxon>Pentapetalae</taxon>
        <taxon>rosids</taxon>
        <taxon>fabids</taxon>
        <taxon>Fabales</taxon>
        <taxon>Fabaceae</taxon>
        <taxon>Papilionoideae</taxon>
        <taxon>50 kb inversion clade</taxon>
        <taxon>NPAAA clade</taxon>
        <taxon>indigoferoid/millettioid clade</taxon>
        <taxon>Phaseoleae</taxon>
        <taxon>Canavalia</taxon>
    </lineage>
</organism>
<evidence type="ECO:0000313" key="8">
    <source>
        <dbReference type="EMBL" id="KAK7350572.1"/>
    </source>
</evidence>
<dbReference type="PANTHER" id="PTHR23130">
    <property type="entry name" value="CYTOCHROME B561 AND DOMON DOMAIN-CONTAINING PROTEIN"/>
    <property type="match status" value="1"/>
</dbReference>
<evidence type="ECO:0000256" key="5">
    <source>
        <dbReference type="ARBA" id="ARBA00023136"/>
    </source>
</evidence>
<dbReference type="InterPro" id="IPR005018">
    <property type="entry name" value="DOMON_domain"/>
</dbReference>
<dbReference type="EMBL" id="JAYMYQ010000002">
    <property type="protein sequence ID" value="KAK7350572.1"/>
    <property type="molecule type" value="Genomic_DNA"/>
</dbReference>
<sequence>MTLTSNLTIQSPHAHNTLFGSHYIFHSSNPKRKPVLHFLSLLQSLSSVFFYYYASMASHLPLFSPFVMGTTISLIFFFSLFTPSHSALDCASQKLPPNRTYTNCTNLSYLGATLHFTYNATNSSLAIAFAASPPKSDGWIAWGINPAAGGGMIGAQALIAHKQNGTVVVNLYNLTAYKGIDKVKALSFETWDISAEDANGVITIFAVVKVPEKAENLSQVWQVGPVTGGRPSIHETKTENLQAKGALQVVGTTSGDNGNGTTGGGGDNKSGGISVMGEGFGLGFYFRGLVLVFMTLVN</sequence>
<comment type="caution">
    <text evidence="8">The sequence shown here is derived from an EMBL/GenBank/DDBJ whole genome shotgun (WGS) entry which is preliminary data.</text>
</comment>
<feature type="transmembrane region" description="Helical" evidence="6">
    <location>
        <begin position="60"/>
        <end position="81"/>
    </location>
</feature>
<dbReference type="AlphaFoldDB" id="A0AAN9MEK6"/>
<name>A0AAN9MEK6_CANGL</name>
<evidence type="ECO:0000256" key="2">
    <source>
        <dbReference type="ARBA" id="ARBA00022448"/>
    </source>
</evidence>
<evidence type="ECO:0000256" key="3">
    <source>
        <dbReference type="ARBA" id="ARBA00022729"/>
    </source>
</evidence>
<keyword evidence="9" id="KW-1185">Reference proteome</keyword>